<evidence type="ECO:0000313" key="2">
    <source>
        <dbReference type="WBParaSite" id="GPLIN_001129200"/>
    </source>
</evidence>
<reference evidence="2" key="2">
    <citation type="submission" date="2016-06" db="UniProtKB">
        <authorList>
            <consortium name="WormBaseParasite"/>
        </authorList>
    </citation>
    <scope>IDENTIFICATION</scope>
</reference>
<organism evidence="1 2">
    <name type="scientific">Globodera pallida</name>
    <name type="common">Potato cyst nematode worm</name>
    <name type="synonym">Heterodera pallida</name>
    <dbReference type="NCBI Taxonomy" id="36090"/>
    <lineage>
        <taxon>Eukaryota</taxon>
        <taxon>Metazoa</taxon>
        <taxon>Ecdysozoa</taxon>
        <taxon>Nematoda</taxon>
        <taxon>Chromadorea</taxon>
        <taxon>Rhabditida</taxon>
        <taxon>Tylenchina</taxon>
        <taxon>Tylenchomorpha</taxon>
        <taxon>Tylenchoidea</taxon>
        <taxon>Heteroderidae</taxon>
        <taxon>Heteroderinae</taxon>
        <taxon>Globodera</taxon>
    </lineage>
</organism>
<sequence>MFEVFTFCRPFMLGLKVALVSDRFDFLVDAHFEKKECYIDQSVIEFLQRIRRLFASEGANLWIGTAANMQNRSWEIISRWIWPLINESICGISMRSFDFDRLRQFSPDILRNCAKLRMFKAGFFPKFPADDSAGASAAQVIAKWLLTPRGDGLPKVFKCRPRLTGMEELKMVIF</sequence>
<reference evidence="1" key="1">
    <citation type="submission" date="2014-05" db="EMBL/GenBank/DDBJ databases">
        <title>The genome and life-stage specific transcriptomes of Globodera pallida elucidate key aspects of plant parasitism by a cyst nematode.</title>
        <authorList>
            <person name="Cotton J.A."/>
            <person name="Lilley C.J."/>
            <person name="Jones L.M."/>
            <person name="Kikuchi T."/>
            <person name="Reid A.J."/>
            <person name="Thorpe P."/>
            <person name="Tsai I.J."/>
            <person name="Beasley H."/>
            <person name="Blok V."/>
            <person name="Cock P.J.A."/>
            <person name="Van den Akker S.E."/>
            <person name="Holroyd N."/>
            <person name="Hunt M."/>
            <person name="Mantelin S."/>
            <person name="Naghra H."/>
            <person name="Pain A."/>
            <person name="Palomares-Rius J.E."/>
            <person name="Zarowiecki M."/>
            <person name="Berriman M."/>
            <person name="Jones J.T."/>
            <person name="Urwin P.E."/>
        </authorList>
    </citation>
    <scope>NUCLEOTIDE SEQUENCE [LARGE SCALE GENOMIC DNA]</scope>
    <source>
        <strain evidence="1">Lindley</strain>
    </source>
</reference>
<protein>
    <submittedName>
        <fullName evidence="2">Uncharacterized protein</fullName>
    </submittedName>
</protein>
<evidence type="ECO:0000313" key="1">
    <source>
        <dbReference type="Proteomes" id="UP000050741"/>
    </source>
</evidence>
<dbReference type="WBParaSite" id="GPLIN_001129200">
    <property type="protein sequence ID" value="GPLIN_001129200"/>
    <property type="gene ID" value="GPLIN_001129200"/>
</dbReference>
<name>A0A183CEI7_GLOPA</name>
<accession>A0A183CEI7</accession>
<dbReference type="Proteomes" id="UP000050741">
    <property type="component" value="Unassembled WGS sequence"/>
</dbReference>
<keyword evidence="1" id="KW-1185">Reference proteome</keyword>
<proteinExistence type="predicted"/>
<dbReference type="AlphaFoldDB" id="A0A183CEI7"/>